<evidence type="ECO:0000313" key="2">
    <source>
        <dbReference type="EMBL" id="KAG5604904.1"/>
    </source>
</evidence>
<sequence>MKRKQKSLDCSTCHKSGHNKRTCKTKDVQPKTASSVRDKLHVRRRCSEFLHESGAVWCNFYVVLMRIWFCYFGAIFRVCFWSFSRDVLELFCCCYGKSKL</sequence>
<feature type="transmembrane region" description="Helical" evidence="1">
    <location>
        <begin position="60"/>
        <end position="80"/>
    </location>
</feature>
<reference evidence="2 3" key="1">
    <citation type="submission" date="2020-09" db="EMBL/GenBank/DDBJ databases">
        <title>De no assembly of potato wild relative species, Solanum commersonii.</title>
        <authorList>
            <person name="Cho K."/>
        </authorList>
    </citation>
    <scope>NUCLEOTIDE SEQUENCE [LARGE SCALE GENOMIC DNA]</scope>
    <source>
        <strain evidence="2">LZ3.2</strain>
        <tissue evidence="2">Leaf</tissue>
    </source>
</reference>
<protein>
    <submittedName>
        <fullName evidence="2">Uncharacterized protein</fullName>
    </submittedName>
</protein>
<dbReference type="OrthoDB" id="10439936at2759"/>
<keyword evidence="1" id="KW-0472">Membrane</keyword>
<name>A0A9J5YYP1_SOLCO</name>
<keyword evidence="1" id="KW-1133">Transmembrane helix</keyword>
<dbReference type="Proteomes" id="UP000824120">
    <property type="component" value="Chromosome 5"/>
</dbReference>
<evidence type="ECO:0000313" key="3">
    <source>
        <dbReference type="Proteomes" id="UP000824120"/>
    </source>
</evidence>
<organism evidence="2 3">
    <name type="scientific">Solanum commersonii</name>
    <name type="common">Commerson's wild potato</name>
    <name type="synonym">Commerson's nightshade</name>
    <dbReference type="NCBI Taxonomy" id="4109"/>
    <lineage>
        <taxon>Eukaryota</taxon>
        <taxon>Viridiplantae</taxon>
        <taxon>Streptophyta</taxon>
        <taxon>Embryophyta</taxon>
        <taxon>Tracheophyta</taxon>
        <taxon>Spermatophyta</taxon>
        <taxon>Magnoliopsida</taxon>
        <taxon>eudicotyledons</taxon>
        <taxon>Gunneridae</taxon>
        <taxon>Pentapetalae</taxon>
        <taxon>asterids</taxon>
        <taxon>lamiids</taxon>
        <taxon>Solanales</taxon>
        <taxon>Solanaceae</taxon>
        <taxon>Solanoideae</taxon>
        <taxon>Solaneae</taxon>
        <taxon>Solanum</taxon>
    </lineage>
</organism>
<evidence type="ECO:0000256" key="1">
    <source>
        <dbReference type="SAM" id="Phobius"/>
    </source>
</evidence>
<proteinExistence type="predicted"/>
<keyword evidence="3" id="KW-1185">Reference proteome</keyword>
<accession>A0A9J5YYP1</accession>
<comment type="caution">
    <text evidence="2">The sequence shown here is derived from an EMBL/GenBank/DDBJ whole genome shotgun (WGS) entry which is preliminary data.</text>
</comment>
<dbReference type="AlphaFoldDB" id="A0A9J5YYP1"/>
<keyword evidence="1" id="KW-0812">Transmembrane</keyword>
<dbReference type="EMBL" id="JACXVP010000005">
    <property type="protein sequence ID" value="KAG5604904.1"/>
    <property type="molecule type" value="Genomic_DNA"/>
</dbReference>
<gene>
    <name evidence="2" type="ORF">H5410_026396</name>
</gene>